<dbReference type="PANTHER" id="PTHR28153">
    <property type="entry name" value="PROTEIN, PUTATIVE-RELATED"/>
    <property type="match status" value="1"/>
</dbReference>
<dbReference type="GO" id="GO:0009651">
    <property type="term" value="P:response to salt stress"/>
    <property type="evidence" value="ECO:0007669"/>
    <property type="project" value="UniProtKB-ARBA"/>
</dbReference>
<dbReference type="PANTHER" id="PTHR28153:SF1">
    <property type="entry name" value="DUF4484 DOMAIN-CONTAINING PROTEIN"/>
    <property type="match status" value="1"/>
</dbReference>
<dbReference type="Pfam" id="PF03031">
    <property type="entry name" value="NIF"/>
    <property type="match status" value="1"/>
</dbReference>
<dbReference type="EMBL" id="JAIFTL010000297">
    <property type="protein sequence ID" value="KAG9320362.1"/>
    <property type="molecule type" value="Genomic_DNA"/>
</dbReference>
<dbReference type="Pfam" id="PF09804">
    <property type="entry name" value="DENND11"/>
    <property type="match status" value="1"/>
</dbReference>
<comment type="caution">
    <text evidence="3">The sequence shown here is derived from an EMBL/GenBank/DDBJ whole genome shotgun (WGS) entry which is preliminary data.</text>
</comment>
<dbReference type="GO" id="GO:0005811">
    <property type="term" value="C:lipid droplet"/>
    <property type="evidence" value="ECO:0007669"/>
    <property type="project" value="TreeGrafter"/>
</dbReference>
<feature type="compositionally biased region" description="Polar residues" evidence="1">
    <location>
        <begin position="583"/>
        <end position="593"/>
    </location>
</feature>
<evidence type="ECO:0000313" key="3">
    <source>
        <dbReference type="EMBL" id="KAG9320362.1"/>
    </source>
</evidence>
<dbReference type="AlphaFoldDB" id="A0A9P8CUY0"/>
<gene>
    <name evidence="3" type="ORF">KVV02_008279</name>
</gene>
<dbReference type="InterPro" id="IPR023214">
    <property type="entry name" value="HAD_sf"/>
</dbReference>
<dbReference type="InterPro" id="IPR028115">
    <property type="entry name" value="DUF4484"/>
</dbReference>
<feature type="domain" description="FCP1 homology" evidence="2">
    <location>
        <begin position="732"/>
        <end position="890"/>
    </location>
</feature>
<dbReference type="NCBIfam" id="TIGR02251">
    <property type="entry name" value="HIF-SF_euk"/>
    <property type="match status" value="1"/>
</dbReference>
<dbReference type="PROSITE" id="PS50969">
    <property type="entry name" value="FCP1"/>
    <property type="match status" value="1"/>
</dbReference>
<protein>
    <recommendedName>
        <fullName evidence="2">FCP1 homology domain-containing protein</fullName>
    </recommendedName>
</protein>
<reference evidence="3" key="1">
    <citation type="submission" date="2021-07" db="EMBL/GenBank/DDBJ databases">
        <title>Draft genome of Mortierella alpina, strain LL118, isolated from an aspen leaf litter sample.</title>
        <authorList>
            <person name="Yang S."/>
            <person name="Vinatzer B.A."/>
        </authorList>
    </citation>
    <scope>NUCLEOTIDE SEQUENCE</scope>
    <source>
        <strain evidence="3">LL118</strain>
    </source>
</reference>
<dbReference type="GO" id="GO:0045944">
    <property type="term" value="P:positive regulation of transcription by RNA polymerase II"/>
    <property type="evidence" value="ECO:0007669"/>
    <property type="project" value="UniProtKB-ARBA"/>
</dbReference>
<dbReference type="InterPro" id="IPR004274">
    <property type="entry name" value="FCP1_dom"/>
</dbReference>
<proteinExistence type="predicted"/>
<dbReference type="Pfam" id="PF14831">
    <property type="entry name" value="DUF4484"/>
    <property type="match status" value="1"/>
</dbReference>
<name>A0A9P8CUY0_MORAP</name>
<dbReference type="SMART" id="SM00577">
    <property type="entry name" value="CPDc"/>
    <property type="match status" value="1"/>
</dbReference>
<evidence type="ECO:0000313" key="4">
    <source>
        <dbReference type="Proteomes" id="UP000717515"/>
    </source>
</evidence>
<dbReference type="SUPFAM" id="SSF56784">
    <property type="entry name" value="HAD-like"/>
    <property type="match status" value="1"/>
</dbReference>
<dbReference type="InterPro" id="IPR018626">
    <property type="entry name" value="LCHN/Anr2"/>
</dbReference>
<dbReference type="GO" id="GO:0034198">
    <property type="term" value="P:cellular response to amino acid starvation"/>
    <property type="evidence" value="ECO:0007669"/>
    <property type="project" value="UniProtKB-ARBA"/>
</dbReference>
<dbReference type="Proteomes" id="UP000717515">
    <property type="component" value="Unassembled WGS sequence"/>
</dbReference>
<dbReference type="InterPro" id="IPR011948">
    <property type="entry name" value="Dullard_phosphatase"/>
</dbReference>
<feature type="compositionally biased region" description="Polar residues" evidence="1">
    <location>
        <begin position="612"/>
        <end position="625"/>
    </location>
</feature>
<dbReference type="FunFam" id="3.40.50.1000:FF:000043">
    <property type="entry name" value="General stress response phosphoprotein phosphatase Psr1/2"/>
    <property type="match status" value="1"/>
</dbReference>
<sequence length="908" mass="100475">MDTPTIDAIFIARFDTRRGNVLEWCESVAGIRLDGVEFSALPSGLHSSSHDTIYFHREGCVGVAVFMNEPVDDIEHRGARMISVGILVKPSAETGRCGQVWKHIEFLRNQARHHVIQNSDTSDLSAYFSTHQAQPYIAGSSSTSKRDAYRASNLRRISRSFTLSEPIQAFHPTSVWSQESQGSEDIPECHPSRHFLRLVQDMGPSIFVVWKAALLKKRILIYTPPPVETACLAVYNICLMATIPFGAAISPQNKPNDRLQPLFCVGIHDVDHMRAMAGGYVACTTDKIFMFKAQLYDVLIDLSASPSKISYSTSKLAHPKIQETRDIKGEIVLQDVGPHLVDHRRYFSLLQQLGRFRRQQEWLQRRLCVEAALSGASDVRMESSTQDLDTSVLYTDGFVPEGGLNMSDTLRKMITGGWWWWYGDDDSDAEPEEHESLIPRATQVQGLESELQGQDPRLSSTRLQDLQAQSYGTTDMEAIRFFHNLTRAILADLGRLISFRTTAAIFEDREPPSESSDGSEPQWIEITRDDIQELGLDPGRDAPFIRELGRMYFGADIRPRNSTLSMQLYQYLLASSDNPLSDLSSGANSAAPLNNNGSGSTDNGGNGNNGGHQNHATSTPTSPSSVKARKSPIESKAQKPSFLSLIFCCGANFVNDSDASLQVGPTRSSTVTIGNGPGKKAVAGNAADEKVLPAQPAATDAEAGVTLDDNAGENRHSHELELPGLLGPIAPEHLGKKCLVLDLDETLVHSSFKLIPQADYVVPVEIDNQSHNVYVIKRPGVDTFLQKMGELYEVVIFTASLSKYADPVLDMLDIHRVIKHRLFRESCFNHKGNYVKDLSVIGRDLKNTIIIDNSPASYIFHQTNAVPISSWFNDPHDTELLDLIPFLADMTVVDDVNPILDMVNGEQQ</sequence>
<evidence type="ECO:0000256" key="1">
    <source>
        <dbReference type="SAM" id="MobiDB-lite"/>
    </source>
</evidence>
<dbReference type="GO" id="GO:1904262">
    <property type="term" value="P:negative regulation of TORC1 signaling"/>
    <property type="evidence" value="ECO:0007669"/>
    <property type="project" value="UniProtKB-ARBA"/>
</dbReference>
<dbReference type="Gene3D" id="3.40.50.1000">
    <property type="entry name" value="HAD superfamily/HAD-like"/>
    <property type="match status" value="1"/>
</dbReference>
<dbReference type="GO" id="GO:0016791">
    <property type="term" value="F:phosphatase activity"/>
    <property type="evidence" value="ECO:0007669"/>
    <property type="project" value="InterPro"/>
</dbReference>
<organism evidence="3 4">
    <name type="scientific">Mortierella alpina</name>
    <name type="common">Oleaginous fungus</name>
    <name type="synonym">Mortierella renispora</name>
    <dbReference type="NCBI Taxonomy" id="64518"/>
    <lineage>
        <taxon>Eukaryota</taxon>
        <taxon>Fungi</taxon>
        <taxon>Fungi incertae sedis</taxon>
        <taxon>Mucoromycota</taxon>
        <taxon>Mortierellomycotina</taxon>
        <taxon>Mortierellomycetes</taxon>
        <taxon>Mortierellales</taxon>
        <taxon>Mortierellaceae</taxon>
        <taxon>Mortierella</taxon>
    </lineage>
</organism>
<feature type="region of interest" description="Disordered" evidence="1">
    <location>
        <begin position="583"/>
        <end position="635"/>
    </location>
</feature>
<accession>A0A9P8CUY0</accession>
<dbReference type="InterPro" id="IPR053056">
    <property type="entry name" value="Lipid_Metab_Assoc_Protein"/>
</dbReference>
<evidence type="ECO:0000259" key="2">
    <source>
        <dbReference type="PROSITE" id="PS50969"/>
    </source>
</evidence>
<dbReference type="InterPro" id="IPR036412">
    <property type="entry name" value="HAD-like_sf"/>
</dbReference>
<dbReference type="CDD" id="cd07521">
    <property type="entry name" value="HAD_FCP1-like"/>
    <property type="match status" value="1"/>
</dbReference>